<dbReference type="SMART" id="SM00952">
    <property type="entry name" value="RAP"/>
    <property type="match status" value="1"/>
</dbReference>
<dbReference type="Proteomes" id="UP000751190">
    <property type="component" value="Unassembled WGS sequence"/>
</dbReference>
<dbReference type="Pfam" id="PF08373">
    <property type="entry name" value="RAP"/>
    <property type="match status" value="1"/>
</dbReference>
<accession>A0A8J6C6V4</accession>
<dbReference type="PROSITE" id="PS51286">
    <property type="entry name" value="RAP"/>
    <property type="match status" value="1"/>
</dbReference>
<protein>
    <recommendedName>
        <fullName evidence="2">RAP domain-containing protein</fullName>
    </recommendedName>
</protein>
<name>A0A8J6C6V4_DIALT</name>
<evidence type="ECO:0000256" key="1">
    <source>
        <dbReference type="SAM" id="MobiDB-lite"/>
    </source>
</evidence>
<gene>
    <name evidence="3" type="ORF">KFE25_012069</name>
</gene>
<keyword evidence="4" id="KW-1185">Reference proteome</keyword>
<proteinExistence type="predicted"/>
<evidence type="ECO:0000259" key="2">
    <source>
        <dbReference type="PROSITE" id="PS51286"/>
    </source>
</evidence>
<evidence type="ECO:0000313" key="4">
    <source>
        <dbReference type="Proteomes" id="UP000751190"/>
    </source>
</evidence>
<comment type="caution">
    <text evidence="3">The sequence shown here is derived from an EMBL/GenBank/DDBJ whole genome shotgun (WGS) entry which is preliminary data.</text>
</comment>
<evidence type="ECO:0000313" key="3">
    <source>
        <dbReference type="EMBL" id="KAG8462249.1"/>
    </source>
</evidence>
<feature type="compositionally biased region" description="Low complexity" evidence="1">
    <location>
        <begin position="572"/>
        <end position="584"/>
    </location>
</feature>
<dbReference type="AlphaFoldDB" id="A0A8J6C6V4"/>
<dbReference type="EMBL" id="JAGTXO010000021">
    <property type="protein sequence ID" value="KAG8462249.1"/>
    <property type="molecule type" value="Genomic_DNA"/>
</dbReference>
<feature type="region of interest" description="Disordered" evidence="1">
    <location>
        <begin position="558"/>
        <end position="584"/>
    </location>
</feature>
<feature type="domain" description="RAP" evidence="2">
    <location>
        <begin position="1151"/>
        <end position="1206"/>
    </location>
</feature>
<organism evidence="3 4">
    <name type="scientific">Diacronema lutheri</name>
    <name type="common">Unicellular marine alga</name>
    <name type="synonym">Monochrysis lutheri</name>
    <dbReference type="NCBI Taxonomy" id="2081491"/>
    <lineage>
        <taxon>Eukaryota</taxon>
        <taxon>Haptista</taxon>
        <taxon>Haptophyta</taxon>
        <taxon>Pavlovophyceae</taxon>
        <taxon>Pavlovales</taxon>
        <taxon>Pavlovaceae</taxon>
        <taxon>Diacronema</taxon>
    </lineage>
</organism>
<dbReference type="InterPro" id="IPR013584">
    <property type="entry name" value="RAP"/>
</dbReference>
<sequence length="1230" mass="123731">MRALACRVSCPVLVARASRAASARAAAVLADERAARAAARTLGALRADAPPEELHAAWLRACAEVAPCPPAARRAFARAASSPLARIAPLLRAHAQTLPPRDLAASLDAAAQLPESMECRSLAADVAAALAAYAEARTDARAHIAPVDGAARSPSTLAAAALACAHAGLPATLPLPAARHDGGLSLARALSSWSTAELARVAWACARVPLASPADARAAHAVCRALCDRLAGAHGAPVGRPLAPSESALAAWAVAKLLLSDERPSGCAGAGARTPIGAAHANVDAALPERAPPDRRGGRGVARTDLREHGAAKGGDGGEFDARAHADGATDGAADEPSLLPAARLLAALAEDVWHAPAAGIGALLPDGGHRTLRALADADLGALAWAYAQLGRALSRAPRAHTCAHEGENDSAPPPPSAYAKLERARARRAVGGTMAAIAHEATARLRRDGAPGGAPLPLSTPPPPLAARNVAWLASAVARALADATADAARARDTPAGVVVHALSASAAVEAEAEAQATRAAVAAQEAGAHALFAELSAQLVAGALSARQRAAPDARAMADAAPDSERACAARGESSGAARGAPRGAWAHALPSALDLSELAHALRAYARGARLRLRREGRTVERAPLAPGSPPLGTAGAHECRPWSLPPQPCAAPPLERVSLALCAIAAAACARGVRAFRSAELVKLLGALRGVDVRRAPARGASACGASALAPLGASAARLDDRGGRSMAPGALAGGARWLRARGVGDGSPPCDEAGATEGVGAGVELGAEAFLWTRLGVLHALLAADVGRRLPGMPAAELGACARALAPYAEAEAVAEADAVQRAAHSTGEAGAAEAPAHLARSHGHARDACSIAHAVHGAPWPASAVRGGFGGGLGGDVGDGAKRAPGGRRDARQAATATAALADLSLAAAVRARALPLHALADVAWALALARAARPDSRELRALLRGAAEVHAANALALTAQVDAAARDARNAVERERHVPRVWARALASAPPDGGGVRCALSGDGDGLADHGVRLQPDVRALARLHVALAAFEADARAAGLGGLCVAGPPRSGAAAGPRGGHAHAAARSNCAARDGDVGAPVPAALRLLAERAACDTLPPPSPSALHLQVATALRAELRLSFDLEALIRPLGFRVDVLLCDAAVALEVNGPTHDAPANAPVRRLRARLLRAAGYALVDVPYTEWDALNGRRAQGAYLAAKLAPHCPPALGLSPATIANPRGLF</sequence>
<reference evidence="3" key="1">
    <citation type="submission" date="2021-05" db="EMBL/GenBank/DDBJ databases">
        <title>The genome of the haptophyte Pavlova lutheri (Diacronema luteri, Pavlovales) - a model for lipid biosynthesis in eukaryotic algae.</title>
        <authorList>
            <person name="Hulatt C.J."/>
            <person name="Posewitz M.C."/>
        </authorList>
    </citation>
    <scope>NUCLEOTIDE SEQUENCE</scope>
    <source>
        <strain evidence="3">NIVA-4/92</strain>
    </source>
</reference>
<feature type="compositionally biased region" description="Basic and acidic residues" evidence="1">
    <location>
        <begin position="291"/>
        <end position="311"/>
    </location>
</feature>
<feature type="region of interest" description="Disordered" evidence="1">
    <location>
        <begin position="284"/>
        <end position="335"/>
    </location>
</feature>